<organism evidence="3 7">
    <name type="scientific">Candidatus Methanofastidiosum methylothiophilum</name>
    <dbReference type="NCBI Taxonomy" id="1705564"/>
    <lineage>
        <taxon>Archaea</taxon>
        <taxon>Methanobacteriati</taxon>
        <taxon>Methanobacteriota</taxon>
        <taxon>Stenosarchaea group</taxon>
        <taxon>Candidatus Methanofastidiosia</taxon>
        <taxon>Candidatus Methanofastidiosales</taxon>
        <taxon>Candidatus Methanofastidiosaceae</taxon>
        <taxon>Candidatus Methanofastidiosum</taxon>
    </lineage>
</organism>
<dbReference type="GO" id="GO:0030246">
    <property type="term" value="F:carbohydrate binding"/>
    <property type="evidence" value="ECO:0007669"/>
    <property type="project" value="InterPro"/>
</dbReference>
<evidence type="ECO:0000313" key="5">
    <source>
        <dbReference type="EMBL" id="KYC50575.1"/>
    </source>
</evidence>
<reference evidence="6 7" key="1">
    <citation type="journal article" date="2016" name="ISME J.">
        <title>Chasing the elusive Euryarchaeota class WSA2: genomes reveal a uniquely fastidious methyl-reducing methanogen.</title>
        <authorList>
            <person name="Nobu M.K."/>
            <person name="Narihiro T."/>
            <person name="Kuroda K."/>
            <person name="Mei R."/>
            <person name="Liu W.T."/>
        </authorList>
    </citation>
    <scope>NUCLEOTIDE SEQUENCE [LARGE SCALE GENOMIC DNA]</scope>
    <source>
        <strain evidence="3">B03fssc0709_Meth_Bin005</strain>
        <strain evidence="4">B15fssc0709_Meth_Bin003</strain>
        <strain evidence="5">BMIXfssc0709_Meth_Bin006</strain>
    </source>
</reference>
<gene>
    <name evidence="3" type="ORF">APG10_00657</name>
    <name evidence="4" type="ORF">APG11_00732</name>
    <name evidence="5" type="ORF">APG12_00709</name>
</gene>
<dbReference type="EMBL" id="LNGF01000013">
    <property type="protein sequence ID" value="KYC47957.1"/>
    <property type="molecule type" value="Genomic_DNA"/>
</dbReference>
<proteinExistence type="predicted"/>
<dbReference type="InterPro" id="IPR013784">
    <property type="entry name" value="Carb-bd-like_fold"/>
</dbReference>
<feature type="compositionally biased region" description="Polar residues" evidence="1">
    <location>
        <begin position="495"/>
        <end position="506"/>
    </location>
</feature>
<dbReference type="SUPFAM" id="SSF49478">
    <property type="entry name" value="Cna protein B-type domain"/>
    <property type="match status" value="1"/>
</dbReference>
<feature type="transmembrane region" description="Helical" evidence="2">
    <location>
        <begin position="450"/>
        <end position="470"/>
    </location>
</feature>
<accession>A0A150J0D2</accession>
<sequence length="544" mass="59974">MLGRYSKIAILSIFILMLLAPATWGATNKNFLLNIANLNGTPIEGAEVRLSLQSDTNYQRSGNSNSRGELLFENIAEGTYTVTIIKSGFVTVLENLDITPISSKTFYLRNTGFKIISGQVYKDSNDNKLFDSGESGIPKAIVKVTNTVTNETYSVNTDQNGQFRIQVPEGQNYKINVSYSTSDYEVPTAVTPIDTVDYSVVVPLIIKGKVYGKVTTDDDKPLFGIQVFLKGTTVSYTSTDLGGFFRFSVKPGTYFVEVEFFDYEKYTTEPFNLEQEEQKEVTIVLSKQRGTLTYEIKTEDGRALSEVDAEIIKTGSGVLVEKITKANGTIQLVPGVYTLKADAKGYDPSEINFEITKAGLSRSLTLKQANGSLKVSLKDPKGNPISGVSILIDGVQKGTSDNSGTIVISGLPPKEYQVVASSTLYGKVTQIVKVEGETEKDINLVLESNILIQGLPIIIIAVFFLIIALLKKNIKHIGLPKKEPIQPVEKPKLQEITTQTYSQEIPQRQPFIEEKPVPIKKSKLKTKRPLRGLPKKPSKNKENP</sequence>
<keyword evidence="2" id="KW-0812">Transmembrane</keyword>
<keyword evidence="2" id="KW-1133">Transmembrane helix</keyword>
<dbReference type="InterPro" id="IPR013783">
    <property type="entry name" value="Ig-like_fold"/>
</dbReference>
<dbReference type="InterPro" id="IPR008969">
    <property type="entry name" value="CarboxyPept-like_regulatory"/>
</dbReference>
<dbReference type="Proteomes" id="UP000092401">
    <property type="component" value="Unassembled WGS sequence"/>
</dbReference>
<protein>
    <submittedName>
        <fullName evidence="3">Cna protein B-type domain protein</fullName>
    </submittedName>
</protein>
<evidence type="ECO:0000313" key="6">
    <source>
        <dbReference type="Proteomes" id="UP000091929"/>
    </source>
</evidence>
<dbReference type="SUPFAM" id="SSF49452">
    <property type="entry name" value="Starch-binding domain-like"/>
    <property type="match status" value="1"/>
</dbReference>
<evidence type="ECO:0000256" key="2">
    <source>
        <dbReference type="SAM" id="Phobius"/>
    </source>
</evidence>
<dbReference type="Gene3D" id="2.60.40.10">
    <property type="entry name" value="Immunoglobulins"/>
    <property type="match status" value="1"/>
</dbReference>
<feature type="compositionally biased region" description="Basic residues" evidence="1">
    <location>
        <begin position="518"/>
        <end position="538"/>
    </location>
</feature>
<dbReference type="Gene3D" id="2.60.40.1120">
    <property type="entry name" value="Carboxypeptidase-like, regulatory domain"/>
    <property type="match status" value="3"/>
</dbReference>
<name>A0A150IKW9_9EURY</name>
<dbReference type="Proteomes" id="UP000092403">
    <property type="component" value="Unassembled WGS sequence"/>
</dbReference>
<dbReference type="EMBL" id="LNJC01000011">
    <property type="protein sequence ID" value="KYC50575.1"/>
    <property type="molecule type" value="Genomic_DNA"/>
</dbReference>
<keyword evidence="2" id="KW-0472">Membrane</keyword>
<evidence type="ECO:0000256" key="1">
    <source>
        <dbReference type="SAM" id="MobiDB-lite"/>
    </source>
</evidence>
<dbReference type="EMBL" id="LNGE01000013">
    <property type="protein sequence ID" value="KYC45666.1"/>
    <property type="molecule type" value="Genomic_DNA"/>
</dbReference>
<dbReference type="Pfam" id="PF13620">
    <property type="entry name" value="CarboxypepD_reg"/>
    <property type="match status" value="2"/>
</dbReference>
<dbReference type="SUPFAM" id="SSF117074">
    <property type="entry name" value="Hypothetical protein PA1324"/>
    <property type="match status" value="1"/>
</dbReference>
<evidence type="ECO:0000313" key="3">
    <source>
        <dbReference type="EMBL" id="KYC45666.1"/>
    </source>
</evidence>
<feature type="region of interest" description="Disordered" evidence="1">
    <location>
        <begin position="490"/>
        <end position="544"/>
    </location>
</feature>
<dbReference type="SUPFAM" id="SSF49464">
    <property type="entry name" value="Carboxypeptidase regulatory domain-like"/>
    <property type="match status" value="1"/>
</dbReference>
<accession>A0A150IKW9</accession>
<evidence type="ECO:0000313" key="4">
    <source>
        <dbReference type="EMBL" id="KYC47957.1"/>
    </source>
</evidence>
<accession>A0A150ISJ7</accession>
<dbReference type="AlphaFoldDB" id="A0A150IKW9"/>
<dbReference type="Proteomes" id="UP000091929">
    <property type="component" value="Unassembled WGS sequence"/>
</dbReference>
<evidence type="ECO:0000313" key="7">
    <source>
        <dbReference type="Proteomes" id="UP000092401"/>
    </source>
</evidence>
<comment type="caution">
    <text evidence="3">The sequence shown here is derived from an EMBL/GenBank/DDBJ whole genome shotgun (WGS) entry which is preliminary data.</text>
</comment>